<dbReference type="PANTHER" id="PTHR37461:SF1">
    <property type="entry name" value="ANTI-SIGMA-K FACTOR RSKA"/>
    <property type="match status" value="1"/>
</dbReference>
<sequence length="284" mass="29059">MNDVRLPEGTDDPRDLAAGHALGILTPEEQERYGRFLSEHPEARGEADAFAEVAEALVANAPAVEPSPGFKADLMALIAVTPQLPLQEPDDDHEVPATPRAIPVAGGGERSTPTARGESGGSASNRAQSRWFGRPAIYLSAAAAAAVLVVGGVTLPPLLSSGPGQTQQLSALEQIRRAPDAQETTGTVATGERATVVWSSSLGRSALVVDDLAPLPKDKTYELWYIGSSGPVAAGTFDGGAGSTVAPLEGSLTESGVVAVTVEDVGGSPTPTTDPILAIDIDIA</sequence>
<name>A0A160KRX1_9MICO</name>
<dbReference type="PATRIC" id="fig|33888.3.peg.797"/>
<dbReference type="InterPro" id="IPR018764">
    <property type="entry name" value="RskA_C"/>
</dbReference>
<dbReference type="RefSeq" id="WP_084415794.1">
    <property type="nucleotide sequence ID" value="NZ_CP015515.1"/>
</dbReference>
<dbReference type="EMBL" id="CP015515">
    <property type="protein sequence ID" value="AND15868.1"/>
    <property type="molecule type" value="Genomic_DNA"/>
</dbReference>
<dbReference type="Proteomes" id="UP000077071">
    <property type="component" value="Chromosome"/>
</dbReference>
<dbReference type="STRING" id="33888.A6122_0715"/>
<dbReference type="AlphaFoldDB" id="A0A160KRX1"/>
<dbReference type="GO" id="GO:0005886">
    <property type="term" value="C:plasma membrane"/>
    <property type="evidence" value="ECO:0007669"/>
    <property type="project" value="InterPro"/>
</dbReference>
<protein>
    <recommendedName>
        <fullName evidence="1">Anti-sigma K factor RskA C-terminal domain-containing protein</fullName>
    </recommendedName>
</protein>
<dbReference type="PANTHER" id="PTHR37461">
    <property type="entry name" value="ANTI-SIGMA-K FACTOR RSKA"/>
    <property type="match status" value="1"/>
</dbReference>
<dbReference type="GO" id="GO:0016989">
    <property type="term" value="F:sigma factor antagonist activity"/>
    <property type="evidence" value="ECO:0007669"/>
    <property type="project" value="TreeGrafter"/>
</dbReference>
<evidence type="ECO:0000313" key="2">
    <source>
        <dbReference type="EMBL" id="AND15868.1"/>
    </source>
</evidence>
<gene>
    <name evidence="2" type="ORF">A6122_0715</name>
</gene>
<dbReference type="Pfam" id="PF10099">
    <property type="entry name" value="RskA_C"/>
    <property type="match status" value="1"/>
</dbReference>
<organism evidence="2 3">
    <name type="scientific">Rathayibacter tritici</name>
    <dbReference type="NCBI Taxonomy" id="33888"/>
    <lineage>
        <taxon>Bacteria</taxon>
        <taxon>Bacillati</taxon>
        <taxon>Actinomycetota</taxon>
        <taxon>Actinomycetes</taxon>
        <taxon>Micrococcales</taxon>
        <taxon>Microbacteriaceae</taxon>
        <taxon>Rathayibacter</taxon>
    </lineage>
</organism>
<dbReference type="InterPro" id="IPR051474">
    <property type="entry name" value="Anti-sigma-K/W_factor"/>
</dbReference>
<proteinExistence type="predicted"/>
<evidence type="ECO:0000313" key="3">
    <source>
        <dbReference type="Proteomes" id="UP000077071"/>
    </source>
</evidence>
<dbReference type="OrthoDB" id="153510at2"/>
<reference evidence="2 3" key="1">
    <citation type="submission" date="2016-05" db="EMBL/GenBank/DDBJ databases">
        <title>Complete genome sequence of Rathayibacter tritici NCPPB 1953.</title>
        <authorList>
            <person name="Park J."/>
            <person name="Lee H.-H."/>
            <person name="Lee S.-W."/>
            <person name="Seo Y.-S."/>
        </authorList>
    </citation>
    <scope>NUCLEOTIDE SEQUENCE [LARGE SCALE GENOMIC DNA]</scope>
    <source>
        <strain evidence="2 3">NCPPB 1953</strain>
    </source>
</reference>
<keyword evidence="3" id="KW-1185">Reference proteome</keyword>
<dbReference type="GO" id="GO:0006417">
    <property type="term" value="P:regulation of translation"/>
    <property type="evidence" value="ECO:0007669"/>
    <property type="project" value="TreeGrafter"/>
</dbReference>
<evidence type="ECO:0000259" key="1">
    <source>
        <dbReference type="Pfam" id="PF10099"/>
    </source>
</evidence>
<dbReference type="KEGG" id="rtn:A6122_0715"/>
<accession>A0A160KRX1</accession>
<feature type="domain" description="Anti-sigma K factor RskA C-terminal" evidence="1">
    <location>
        <begin position="140"/>
        <end position="276"/>
    </location>
</feature>